<dbReference type="STRING" id="329046.A0A1Y2CXL2"/>
<comment type="caution">
    <text evidence="1">The sequence shown here is derived from an EMBL/GenBank/DDBJ whole genome shotgun (WGS) entry which is preliminary data.</text>
</comment>
<dbReference type="InterPro" id="IPR038781">
    <property type="entry name" value="C365.16-ike"/>
</dbReference>
<dbReference type="AlphaFoldDB" id="A0A1Y2CXL2"/>
<accession>A0A1Y2CXL2</accession>
<sequence>MENKTTSIIQQELELARATASLGGTLTVDFVAGFAASLLVSPAVAIIDKAIITNASGKETFNQGIKNMTTLLVTRPHQFLRQPYFFPVFCIFGGTYAVANSVETICVHSDIRPTLPKFLTSSAVNIALNGWKDSLFTRWYGTVTPKPLPKLTLGLFAIRDSLTVATAFLAPPLISPYLQQAGLSKHTADVTAQIGAPCAVQFFSTNIHLYALNLYNHPEFTFKEHSALISKTYWKSTIGRVIRTLPGFGIGGVANKHFRIELNHLIHPHHTLH</sequence>
<dbReference type="PANTHER" id="PTHR37845:SF1">
    <property type="entry name" value="SEQUENCE ORPHAN"/>
    <property type="match status" value="1"/>
</dbReference>
<proteinExistence type="predicted"/>
<dbReference type="EMBL" id="MCGO01000006">
    <property type="protein sequence ID" value="ORY51075.1"/>
    <property type="molecule type" value="Genomic_DNA"/>
</dbReference>
<evidence type="ECO:0000313" key="1">
    <source>
        <dbReference type="EMBL" id="ORY51075.1"/>
    </source>
</evidence>
<dbReference type="PANTHER" id="PTHR37845">
    <property type="entry name" value="SEQUENCE ORPHAN"/>
    <property type="match status" value="1"/>
</dbReference>
<organism evidence="1 2">
    <name type="scientific">Rhizoclosmatium globosum</name>
    <dbReference type="NCBI Taxonomy" id="329046"/>
    <lineage>
        <taxon>Eukaryota</taxon>
        <taxon>Fungi</taxon>
        <taxon>Fungi incertae sedis</taxon>
        <taxon>Chytridiomycota</taxon>
        <taxon>Chytridiomycota incertae sedis</taxon>
        <taxon>Chytridiomycetes</taxon>
        <taxon>Chytridiales</taxon>
        <taxon>Chytriomycetaceae</taxon>
        <taxon>Rhizoclosmatium</taxon>
    </lineage>
</organism>
<name>A0A1Y2CXL2_9FUNG</name>
<dbReference type="GO" id="GO:0005739">
    <property type="term" value="C:mitochondrion"/>
    <property type="evidence" value="ECO:0007669"/>
    <property type="project" value="TreeGrafter"/>
</dbReference>
<keyword evidence="2" id="KW-1185">Reference proteome</keyword>
<dbReference type="Proteomes" id="UP000193642">
    <property type="component" value="Unassembled WGS sequence"/>
</dbReference>
<evidence type="ECO:0000313" key="2">
    <source>
        <dbReference type="Proteomes" id="UP000193642"/>
    </source>
</evidence>
<protein>
    <recommendedName>
        <fullName evidence="3">Mitochondrial carrier</fullName>
    </recommendedName>
</protein>
<reference evidence="1 2" key="1">
    <citation type="submission" date="2016-07" db="EMBL/GenBank/DDBJ databases">
        <title>Pervasive Adenine N6-methylation of Active Genes in Fungi.</title>
        <authorList>
            <consortium name="DOE Joint Genome Institute"/>
            <person name="Mondo S.J."/>
            <person name="Dannebaum R.O."/>
            <person name="Kuo R.C."/>
            <person name="Labutti K."/>
            <person name="Haridas S."/>
            <person name="Kuo A."/>
            <person name="Salamov A."/>
            <person name="Ahrendt S.R."/>
            <person name="Lipzen A."/>
            <person name="Sullivan W."/>
            <person name="Andreopoulos W.B."/>
            <person name="Clum A."/>
            <person name="Lindquist E."/>
            <person name="Daum C."/>
            <person name="Ramamoorthy G.K."/>
            <person name="Gryganskyi A."/>
            <person name="Culley D."/>
            <person name="Magnuson J.K."/>
            <person name="James T.Y."/>
            <person name="O'Malley M.A."/>
            <person name="Stajich J.E."/>
            <person name="Spatafora J.W."/>
            <person name="Visel A."/>
            <person name="Grigoriev I.V."/>
        </authorList>
    </citation>
    <scope>NUCLEOTIDE SEQUENCE [LARGE SCALE GENOMIC DNA]</scope>
    <source>
        <strain evidence="1 2">JEL800</strain>
    </source>
</reference>
<evidence type="ECO:0008006" key="3">
    <source>
        <dbReference type="Google" id="ProtNLM"/>
    </source>
</evidence>
<gene>
    <name evidence="1" type="ORF">BCR33DRAFT_712994</name>
</gene>
<dbReference type="OrthoDB" id="275936at2759"/>